<evidence type="ECO:0000256" key="10">
    <source>
        <dbReference type="PIRSR" id="PIRSR000350-2"/>
    </source>
</evidence>
<dbReference type="PANTHER" id="PTHR22912">
    <property type="entry name" value="DISULFIDE OXIDOREDUCTASE"/>
    <property type="match status" value="1"/>
</dbReference>
<name>A0A3N4V6C8_9GAMM</name>
<keyword evidence="17" id="KW-1185">Reference proteome</keyword>
<comment type="miscellaneous">
    <text evidence="13">The active site is a redox-active disulfide bond.</text>
</comment>
<evidence type="ECO:0000256" key="13">
    <source>
        <dbReference type="RuleBase" id="RU003692"/>
    </source>
</evidence>
<keyword evidence="8 13" id="KW-0676">Redox-active center</keyword>
<dbReference type="InterPro" id="IPR050151">
    <property type="entry name" value="Class-I_Pyr_Nuc-Dis_Oxidored"/>
</dbReference>
<dbReference type="GO" id="GO:0006103">
    <property type="term" value="P:2-oxoglutarate metabolic process"/>
    <property type="evidence" value="ECO:0007669"/>
    <property type="project" value="TreeGrafter"/>
</dbReference>
<feature type="binding site" evidence="11">
    <location>
        <begin position="321"/>
        <end position="324"/>
    </location>
    <ligand>
        <name>FAD</name>
        <dbReference type="ChEBI" id="CHEBI:57692"/>
    </ligand>
</feature>
<evidence type="ECO:0000313" key="16">
    <source>
        <dbReference type="EMBL" id="RPE76885.1"/>
    </source>
</evidence>
<comment type="catalytic activity">
    <reaction evidence="9 13">
        <text>N(6)-[(R)-dihydrolipoyl]-L-lysyl-[protein] + NAD(+) = N(6)-[(R)-lipoyl]-L-lysyl-[protein] + NADH + H(+)</text>
        <dbReference type="Rhea" id="RHEA:15045"/>
        <dbReference type="Rhea" id="RHEA-COMP:10474"/>
        <dbReference type="Rhea" id="RHEA-COMP:10475"/>
        <dbReference type="ChEBI" id="CHEBI:15378"/>
        <dbReference type="ChEBI" id="CHEBI:57540"/>
        <dbReference type="ChEBI" id="CHEBI:57945"/>
        <dbReference type="ChEBI" id="CHEBI:83099"/>
        <dbReference type="ChEBI" id="CHEBI:83100"/>
        <dbReference type="EC" id="1.8.1.4"/>
    </reaction>
</comment>
<dbReference type="InterPro" id="IPR016156">
    <property type="entry name" value="FAD/NAD-linked_Rdtase_dimer_sf"/>
</dbReference>
<feature type="binding site" evidence="11">
    <location>
        <position position="274"/>
    </location>
    <ligand>
        <name>NAD(+)</name>
        <dbReference type="ChEBI" id="CHEBI:57540"/>
    </ligand>
</feature>
<dbReference type="NCBIfam" id="TIGR01350">
    <property type="entry name" value="lipoamide_DH"/>
    <property type="match status" value="1"/>
</dbReference>
<dbReference type="AlphaFoldDB" id="A0A3N4V6C8"/>
<dbReference type="Pfam" id="PF02852">
    <property type="entry name" value="Pyr_redox_dim"/>
    <property type="match status" value="1"/>
</dbReference>
<feature type="binding site" evidence="11">
    <location>
        <position position="315"/>
    </location>
    <ligand>
        <name>FAD</name>
        <dbReference type="ChEBI" id="CHEBI:57692"/>
    </ligand>
</feature>
<feature type="active site" description="Proton acceptor" evidence="10">
    <location>
        <position position="447"/>
    </location>
</feature>
<dbReference type="Gene3D" id="3.30.390.30">
    <property type="match status" value="1"/>
</dbReference>
<keyword evidence="5 13" id="KW-0560">Oxidoreductase</keyword>
<evidence type="ECO:0000256" key="2">
    <source>
        <dbReference type="ARBA" id="ARBA00012608"/>
    </source>
</evidence>
<feature type="binding site" evidence="11">
    <location>
        <position position="205"/>
    </location>
    <ligand>
        <name>NAD(+)</name>
        <dbReference type="ChEBI" id="CHEBI:57540"/>
    </ligand>
</feature>
<keyword evidence="7" id="KW-1015">Disulfide bond</keyword>
<comment type="similarity">
    <text evidence="1 13">Belongs to the class-I pyridine nucleotide-disulfide oxidoreductase family.</text>
</comment>
<keyword evidence="6 11" id="KW-0520">NAD</keyword>
<evidence type="ECO:0000256" key="1">
    <source>
        <dbReference type="ARBA" id="ARBA00007532"/>
    </source>
</evidence>
<dbReference type="Gene3D" id="3.50.50.60">
    <property type="entry name" value="FAD/NAD(P)-binding domain"/>
    <property type="match status" value="2"/>
</dbReference>
<protein>
    <recommendedName>
        <fullName evidence="2 13">Dihydrolipoyl dehydrogenase</fullName>
        <ecNumber evidence="2 13">1.8.1.4</ecNumber>
    </recommendedName>
</protein>
<evidence type="ECO:0000256" key="8">
    <source>
        <dbReference type="ARBA" id="ARBA00023284"/>
    </source>
</evidence>
<comment type="caution">
    <text evidence="16">The sequence shown here is derived from an EMBL/GenBank/DDBJ whole genome shotgun (WGS) entry which is preliminary data.</text>
</comment>
<dbReference type="GO" id="GO:0050660">
    <property type="term" value="F:flavin adenine dinucleotide binding"/>
    <property type="evidence" value="ECO:0007669"/>
    <property type="project" value="InterPro"/>
</dbReference>
<dbReference type="PANTHER" id="PTHR22912:SF151">
    <property type="entry name" value="DIHYDROLIPOYL DEHYDROGENASE, MITOCHONDRIAL"/>
    <property type="match status" value="1"/>
</dbReference>
<evidence type="ECO:0000256" key="4">
    <source>
        <dbReference type="ARBA" id="ARBA00022827"/>
    </source>
</evidence>
<dbReference type="InterPro" id="IPR006258">
    <property type="entry name" value="Lipoamide_DH"/>
</dbReference>
<dbReference type="InterPro" id="IPR023753">
    <property type="entry name" value="FAD/NAD-binding_dom"/>
</dbReference>
<dbReference type="EC" id="1.8.1.4" evidence="2 13"/>
<evidence type="ECO:0000256" key="11">
    <source>
        <dbReference type="PIRSR" id="PIRSR000350-3"/>
    </source>
</evidence>
<dbReference type="Proteomes" id="UP000269708">
    <property type="component" value="Unassembled WGS sequence"/>
</dbReference>
<dbReference type="GO" id="GO:0004148">
    <property type="term" value="F:dihydrolipoyl dehydrogenase (NADH) activity"/>
    <property type="evidence" value="ECO:0007669"/>
    <property type="project" value="UniProtKB-EC"/>
</dbReference>
<keyword evidence="4 11" id="KW-0274">FAD</keyword>
<feature type="domain" description="Pyridine nucleotide-disulphide oxidoreductase dimerisation" evidence="14">
    <location>
        <begin position="349"/>
        <end position="458"/>
    </location>
</feature>
<proteinExistence type="inferred from homology"/>
<feature type="binding site" evidence="11">
    <location>
        <position position="116"/>
    </location>
    <ligand>
        <name>FAD</name>
        <dbReference type="ChEBI" id="CHEBI:57692"/>
    </ligand>
</feature>
<evidence type="ECO:0000256" key="5">
    <source>
        <dbReference type="ARBA" id="ARBA00023002"/>
    </source>
</evidence>
<dbReference type="InterPro" id="IPR001100">
    <property type="entry name" value="Pyr_nuc-diS_OxRdtase"/>
</dbReference>
<evidence type="ECO:0000259" key="14">
    <source>
        <dbReference type="Pfam" id="PF02852"/>
    </source>
</evidence>
<feature type="binding site" evidence="11">
    <location>
        <begin position="145"/>
        <end position="147"/>
    </location>
    <ligand>
        <name>FAD</name>
        <dbReference type="ChEBI" id="CHEBI:57692"/>
    </ligand>
</feature>
<dbReference type="OrthoDB" id="9800167at2"/>
<feature type="disulfide bond" description="Redox-active" evidence="12">
    <location>
        <begin position="43"/>
        <end position="48"/>
    </location>
</feature>
<keyword evidence="3 13" id="KW-0285">Flavoprotein</keyword>
<feature type="binding site" evidence="11">
    <location>
        <begin position="182"/>
        <end position="189"/>
    </location>
    <ligand>
        <name>NAD(+)</name>
        <dbReference type="ChEBI" id="CHEBI:57540"/>
    </ligand>
</feature>
<feature type="domain" description="FAD/NAD(P)-binding" evidence="15">
    <location>
        <begin position="5"/>
        <end position="330"/>
    </location>
</feature>
<evidence type="ECO:0000256" key="3">
    <source>
        <dbReference type="ARBA" id="ARBA00022630"/>
    </source>
</evidence>
<dbReference type="RefSeq" id="WP_123770481.1">
    <property type="nucleotide sequence ID" value="NZ_RKQN01000003.1"/>
</dbReference>
<keyword evidence="11" id="KW-0547">Nucleotide-binding</keyword>
<sequence length="468" mass="49434">MAETYDVIIIGGGPGGYPAAIRGAQLGLKVACIERRRRLGGTCLNIGCIPSKALLESSERFHAASSEFAVHGVEFDGLRVNLPRLLAHKDDVVAGLGNGIDFLFKKHGVTRLQGSGRIAAPGRVEVTDDAGHTQELSGRWIIIATGSDSTPLRGVEVDEDRIVSSTGALSFPEVPAHLVVIGAGYVGLELGSVWRRLGARVTVVEYLDRITPGMDVEAATVLHKALKSQGFEFRLSQKVVGAAVNGDGVELLIEPANGGAQDRIHADRVLVSIGRRPFTEGLNLEQLGVERDAKGFIKVDDHWRTNVEGIYAIGDVIGGAMLAHKASEEGVALIEQLAGLPGHVNYGTIPAVIYTAPEVGSVGQTEEQLKAAGIPYKVGRFPFSASARARAKAQTYGLAKVLAHAETDRILGVHIVGPEAGSLIHEAVVAMEFSGSADDVARSCHAHPTLPEALKEAAMAVNGWALHI</sequence>
<dbReference type="EMBL" id="RKQN01000003">
    <property type="protein sequence ID" value="RPE76885.1"/>
    <property type="molecule type" value="Genomic_DNA"/>
</dbReference>
<dbReference type="InterPro" id="IPR004099">
    <property type="entry name" value="Pyr_nucl-diS_OxRdtase_dimer"/>
</dbReference>
<evidence type="ECO:0000259" key="15">
    <source>
        <dbReference type="Pfam" id="PF07992"/>
    </source>
</evidence>
<dbReference type="SUPFAM" id="SSF51905">
    <property type="entry name" value="FAD/NAD(P)-binding domain"/>
    <property type="match status" value="1"/>
</dbReference>
<evidence type="ECO:0000256" key="9">
    <source>
        <dbReference type="ARBA" id="ARBA00049187"/>
    </source>
</evidence>
<evidence type="ECO:0000313" key="17">
    <source>
        <dbReference type="Proteomes" id="UP000269708"/>
    </source>
</evidence>
<dbReference type="PRINTS" id="PR00411">
    <property type="entry name" value="PNDRDTASEI"/>
</dbReference>
<dbReference type="InterPro" id="IPR036188">
    <property type="entry name" value="FAD/NAD-bd_sf"/>
</dbReference>
<accession>A0A3N4V6C8</accession>
<dbReference type="GO" id="GO:0005737">
    <property type="term" value="C:cytoplasm"/>
    <property type="evidence" value="ECO:0007669"/>
    <property type="project" value="UniProtKB-ARBA"/>
</dbReference>
<evidence type="ECO:0000256" key="6">
    <source>
        <dbReference type="ARBA" id="ARBA00023027"/>
    </source>
</evidence>
<reference evidence="16 17" key="1">
    <citation type="submission" date="2018-11" db="EMBL/GenBank/DDBJ databases">
        <title>Genomic Encyclopedia of Type Strains, Phase IV (KMG-IV): sequencing the most valuable type-strain genomes for metagenomic binning, comparative biology and taxonomic classification.</title>
        <authorList>
            <person name="Goeker M."/>
        </authorList>
    </citation>
    <scope>NUCLEOTIDE SEQUENCE [LARGE SCALE GENOMIC DNA]</scope>
    <source>
        <strain evidence="16 17">DSM 25623</strain>
    </source>
</reference>
<feature type="binding site" evidence="11">
    <location>
        <position position="52"/>
    </location>
    <ligand>
        <name>FAD</name>
        <dbReference type="ChEBI" id="CHEBI:57692"/>
    </ligand>
</feature>
<dbReference type="SUPFAM" id="SSF55424">
    <property type="entry name" value="FAD/NAD-linked reductases, dimerisation (C-terminal) domain"/>
    <property type="match status" value="1"/>
</dbReference>
<dbReference type="PIRSF" id="PIRSF000350">
    <property type="entry name" value="Mercury_reductase_MerA"/>
    <property type="match status" value="1"/>
</dbReference>
<dbReference type="PROSITE" id="PS00076">
    <property type="entry name" value="PYRIDINE_REDOX_1"/>
    <property type="match status" value="1"/>
</dbReference>
<organism evidence="16 17">
    <name type="scientific">Vulcaniibacterium tengchongense</name>
    <dbReference type="NCBI Taxonomy" id="1273429"/>
    <lineage>
        <taxon>Bacteria</taxon>
        <taxon>Pseudomonadati</taxon>
        <taxon>Pseudomonadota</taxon>
        <taxon>Gammaproteobacteria</taxon>
        <taxon>Lysobacterales</taxon>
        <taxon>Lysobacteraceae</taxon>
        <taxon>Vulcaniibacterium</taxon>
    </lineage>
</organism>
<comment type="cofactor">
    <cofactor evidence="11 13">
        <name>FAD</name>
        <dbReference type="ChEBI" id="CHEBI:57692"/>
    </cofactor>
    <text evidence="11 13">Binds 1 FAD per subunit.</text>
</comment>
<dbReference type="FunFam" id="3.30.390.30:FF:000001">
    <property type="entry name" value="Dihydrolipoyl dehydrogenase"/>
    <property type="match status" value="1"/>
</dbReference>
<dbReference type="InterPro" id="IPR012999">
    <property type="entry name" value="Pyr_OxRdtase_I_AS"/>
</dbReference>
<dbReference type="Pfam" id="PF07992">
    <property type="entry name" value="Pyr_redox_2"/>
    <property type="match status" value="1"/>
</dbReference>
<dbReference type="PRINTS" id="PR00368">
    <property type="entry name" value="FADPNR"/>
</dbReference>
<evidence type="ECO:0000256" key="12">
    <source>
        <dbReference type="PIRSR" id="PIRSR000350-4"/>
    </source>
</evidence>
<evidence type="ECO:0000256" key="7">
    <source>
        <dbReference type="ARBA" id="ARBA00023157"/>
    </source>
</evidence>
<gene>
    <name evidence="16" type="ORF">EDC50_2136</name>
</gene>